<sequence length="58" mass="6804">MAGRALEIEKEVIKTRERAKILARSKSCFMKSLSIFLLIFYFFDSYQTSKKRRSPIGL</sequence>
<keyword evidence="1" id="KW-1133">Transmembrane helix</keyword>
<evidence type="ECO:0000256" key="1">
    <source>
        <dbReference type="SAM" id="Phobius"/>
    </source>
</evidence>
<comment type="caution">
    <text evidence="2">The sequence shown here is derived from an EMBL/GenBank/DDBJ whole genome shotgun (WGS) entry which is preliminary data.</text>
</comment>
<dbReference type="Proteomes" id="UP000070458">
    <property type="component" value="Unassembled WGS sequence"/>
</dbReference>
<evidence type="ECO:0000313" key="2">
    <source>
        <dbReference type="EMBL" id="KXT90736.1"/>
    </source>
</evidence>
<accession>A0A139PKI4</accession>
<proteinExistence type="predicted"/>
<dbReference type="EMBL" id="LQOD01000440">
    <property type="protein sequence ID" value="KXT90736.1"/>
    <property type="molecule type" value="Genomic_DNA"/>
</dbReference>
<evidence type="ECO:0000313" key="3">
    <source>
        <dbReference type="Proteomes" id="UP000070458"/>
    </source>
</evidence>
<keyword evidence="1" id="KW-0472">Membrane</keyword>
<organism evidence="2 3">
    <name type="scientific">Streptococcus mitis</name>
    <dbReference type="NCBI Taxonomy" id="28037"/>
    <lineage>
        <taxon>Bacteria</taxon>
        <taxon>Bacillati</taxon>
        <taxon>Bacillota</taxon>
        <taxon>Bacilli</taxon>
        <taxon>Lactobacillales</taxon>
        <taxon>Streptococcaceae</taxon>
        <taxon>Streptococcus</taxon>
        <taxon>Streptococcus mitis group</taxon>
    </lineage>
</organism>
<gene>
    <name evidence="2" type="ORF">SMIDD26_01955</name>
</gene>
<feature type="transmembrane region" description="Helical" evidence="1">
    <location>
        <begin position="21"/>
        <end position="43"/>
    </location>
</feature>
<keyword evidence="1" id="KW-0812">Transmembrane</keyword>
<reference evidence="2 3" key="1">
    <citation type="submission" date="2016-01" db="EMBL/GenBank/DDBJ databases">
        <title>Highly variable Streptococcus oralis are common among viridans streptococci isolated from primates.</title>
        <authorList>
            <person name="Denapaite D."/>
            <person name="Rieger M."/>
            <person name="Koendgen S."/>
            <person name="Brueckner R."/>
            <person name="Ochigava I."/>
            <person name="Kappeler P."/>
            <person name="Maetz-Rensing K."/>
            <person name="Leendertz F."/>
            <person name="Hakenbeck R."/>
        </authorList>
    </citation>
    <scope>NUCLEOTIDE SEQUENCE [LARGE SCALE GENOMIC DNA]</scope>
    <source>
        <strain evidence="2 3">DD26</strain>
    </source>
</reference>
<dbReference type="AlphaFoldDB" id="A0A139PKI4"/>
<name>A0A139PKI4_STRMT</name>
<protein>
    <submittedName>
        <fullName evidence="2">Uncharacterized protein</fullName>
    </submittedName>
</protein>